<proteinExistence type="predicted"/>
<dbReference type="SUPFAM" id="SSF48403">
    <property type="entry name" value="Ankyrin repeat"/>
    <property type="match status" value="1"/>
</dbReference>
<evidence type="ECO:0000256" key="2">
    <source>
        <dbReference type="SAM" id="MobiDB-lite"/>
    </source>
</evidence>
<name>A0ABQ9GB09_9NEOP</name>
<gene>
    <name evidence="3" type="ORF">PR048_028597</name>
</gene>
<dbReference type="SMART" id="SM00248">
    <property type="entry name" value="ANK"/>
    <property type="match status" value="2"/>
</dbReference>
<sequence length="454" mass="51153">MMPDDAAGRRVFSGISHFPSPLHSDTASFSSFIPISPKDLIMNRRNLSTRQENEDGDILSFDLQEMLVGDEKEARKLLRGNAYRIFRRASLLNASILPDVTLCSGLCWQTTLDFLLLGRCPVSLCSLATEVRKFNKGGDLMEMCDGLLPLTNGSTAAYEELEIFRERNCCHVGMAILYGFDNMLILLLDLGLDPNTRVNHWYHYSLLHMAAIDGSLRIARSLLDHDADPKRRDNLSFLPIHLAELNVNKPVYKLLLDYLIYFTSHVDAPLSLVLHMPDTNADSQTPTRNVENGAASKCKGGGNMRSLRKPCRPAASSITISTCENPGVAPPRIDPTSQARVARPSSRLEGSRPWQQELWKQSGLWLSKQGWWPYLFLAMPEVRCDIVAERTTILAVQSGKNNIKANWLRRDHQVFKRKNVAAMKNEHYINKEVPTTKACNFTKECTSQLNRAEH</sequence>
<dbReference type="PROSITE" id="PS50088">
    <property type="entry name" value="ANK_REPEAT"/>
    <property type="match status" value="1"/>
</dbReference>
<reference evidence="3 4" key="1">
    <citation type="submission" date="2023-02" db="EMBL/GenBank/DDBJ databases">
        <title>LHISI_Scaffold_Assembly.</title>
        <authorList>
            <person name="Stuart O.P."/>
            <person name="Cleave R."/>
            <person name="Magrath M.J.L."/>
            <person name="Mikheyev A.S."/>
        </authorList>
    </citation>
    <scope>NUCLEOTIDE SEQUENCE [LARGE SCALE GENOMIC DNA]</scope>
    <source>
        <strain evidence="3">Daus_M_001</strain>
        <tissue evidence="3">Leg muscle</tissue>
    </source>
</reference>
<dbReference type="EMBL" id="JARBHB010000013">
    <property type="protein sequence ID" value="KAJ8869605.1"/>
    <property type="molecule type" value="Genomic_DNA"/>
</dbReference>
<dbReference type="Gene3D" id="1.25.40.20">
    <property type="entry name" value="Ankyrin repeat-containing domain"/>
    <property type="match status" value="1"/>
</dbReference>
<dbReference type="Proteomes" id="UP001159363">
    <property type="component" value="Chromosome 12"/>
</dbReference>
<comment type="caution">
    <text evidence="3">The sequence shown here is derived from an EMBL/GenBank/DDBJ whole genome shotgun (WGS) entry which is preliminary data.</text>
</comment>
<feature type="repeat" description="ANK" evidence="1">
    <location>
        <begin position="202"/>
        <end position="234"/>
    </location>
</feature>
<dbReference type="InterPro" id="IPR036770">
    <property type="entry name" value="Ankyrin_rpt-contain_sf"/>
</dbReference>
<protein>
    <submittedName>
        <fullName evidence="3">Uncharacterized protein</fullName>
    </submittedName>
</protein>
<keyword evidence="4" id="KW-1185">Reference proteome</keyword>
<dbReference type="InterPro" id="IPR002110">
    <property type="entry name" value="Ankyrin_rpt"/>
</dbReference>
<evidence type="ECO:0000256" key="1">
    <source>
        <dbReference type="PROSITE-ProRule" id="PRU00023"/>
    </source>
</evidence>
<keyword evidence="1" id="KW-0040">ANK repeat</keyword>
<evidence type="ECO:0000313" key="3">
    <source>
        <dbReference type="EMBL" id="KAJ8869605.1"/>
    </source>
</evidence>
<organism evidence="3 4">
    <name type="scientific">Dryococelus australis</name>
    <dbReference type="NCBI Taxonomy" id="614101"/>
    <lineage>
        <taxon>Eukaryota</taxon>
        <taxon>Metazoa</taxon>
        <taxon>Ecdysozoa</taxon>
        <taxon>Arthropoda</taxon>
        <taxon>Hexapoda</taxon>
        <taxon>Insecta</taxon>
        <taxon>Pterygota</taxon>
        <taxon>Neoptera</taxon>
        <taxon>Polyneoptera</taxon>
        <taxon>Phasmatodea</taxon>
        <taxon>Verophasmatodea</taxon>
        <taxon>Anareolatae</taxon>
        <taxon>Phasmatidae</taxon>
        <taxon>Eurycanthinae</taxon>
        <taxon>Dryococelus</taxon>
    </lineage>
</organism>
<accession>A0ABQ9GB09</accession>
<feature type="region of interest" description="Disordered" evidence="2">
    <location>
        <begin position="282"/>
        <end position="306"/>
    </location>
</feature>
<evidence type="ECO:0000313" key="4">
    <source>
        <dbReference type="Proteomes" id="UP001159363"/>
    </source>
</evidence>
<feature type="region of interest" description="Disordered" evidence="2">
    <location>
        <begin position="326"/>
        <end position="347"/>
    </location>
</feature>